<dbReference type="Proteomes" id="UP000787472">
    <property type="component" value="Unassembled WGS sequence"/>
</dbReference>
<dbReference type="RefSeq" id="WP_167181221.1">
    <property type="nucleotide sequence ID" value="NZ_JAAONZ010000001.1"/>
</dbReference>
<accession>A0A9E5MG80</accession>
<evidence type="ECO:0008006" key="3">
    <source>
        <dbReference type="Google" id="ProtNLM"/>
    </source>
</evidence>
<dbReference type="NCBIfam" id="NF038106">
    <property type="entry name" value="gamma_NF038106"/>
    <property type="match status" value="1"/>
</dbReference>
<evidence type="ECO:0000313" key="1">
    <source>
        <dbReference type="EMBL" id="NHO64326.1"/>
    </source>
</evidence>
<dbReference type="AlphaFoldDB" id="A0A9E5MG80"/>
<reference evidence="1" key="1">
    <citation type="submission" date="2020-03" db="EMBL/GenBank/DDBJ databases">
        <authorList>
            <person name="Guo F."/>
        </authorList>
    </citation>
    <scope>NUCLEOTIDE SEQUENCE</scope>
    <source>
        <strain evidence="1">JCM 30134</strain>
    </source>
</reference>
<dbReference type="InterPro" id="IPR047742">
    <property type="entry name" value="PA4642-like"/>
</dbReference>
<keyword evidence="2" id="KW-1185">Reference proteome</keyword>
<comment type="caution">
    <text evidence="1">The sequence shown here is derived from an EMBL/GenBank/DDBJ whole genome shotgun (WGS) entry which is preliminary data.</text>
</comment>
<gene>
    <name evidence="1" type="ORF">G8770_02035</name>
</gene>
<protein>
    <recommendedName>
        <fullName evidence="3">Aminopeptidase</fullName>
    </recommendedName>
</protein>
<organism evidence="1 2">
    <name type="scientific">Pseudomaricurvus hydrocarbonicus</name>
    <dbReference type="NCBI Taxonomy" id="1470433"/>
    <lineage>
        <taxon>Bacteria</taxon>
        <taxon>Pseudomonadati</taxon>
        <taxon>Pseudomonadota</taxon>
        <taxon>Gammaproteobacteria</taxon>
        <taxon>Cellvibrionales</taxon>
        <taxon>Cellvibrionaceae</taxon>
        <taxon>Pseudomaricurvus</taxon>
    </lineage>
</organism>
<dbReference type="EMBL" id="JAAONZ010000001">
    <property type="protein sequence ID" value="NHO64326.1"/>
    <property type="molecule type" value="Genomic_DNA"/>
</dbReference>
<sequence>MALKKDKQKVLGEVFDDARIKTFLDIQPYGDMNADFHMLEKAYRGMNVENFETFVKFFQEDGRDINATNEAGQTLFQIVSAHRLGDEYAEVLKKAGAQ</sequence>
<evidence type="ECO:0000313" key="2">
    <source>
        <dbReference type="Proteomes" id="UP000787472"/>
    </source>
</evidence>
<name>A0A9E5MG80_9GAMM</name>
<proteinExistence type="predicted"/>